<keyword evidence="3" id="KW-1185">Reference proteome</keyword>
<comment type="caution">
    <text evidence="2">The sequence shown here is derived from an EMBL/GenBank/DDBJ whole genome shotgun (WGS) entry which is preliminary data.</text>
</comment>
<evidence type="ECO:0000313" key="3">
    <source>
        <dbReference type="Proteomes" id="UP001526201"/>
    </source>
</evidence>
<organism evidence="2 3">
    <name type="scientific">Mycolicibacterium komossense</name>
    <dbReference type="NCBI Taxonomy" id="1779"/>
    <lineage>
        <taxon>Bacteria</taxon>
        <taxon>Bacillati</taxon>
        <taxon>Actinomycetota</taxon>
        <taxon>Actinomycetes</taxon>
        <taxon>Mycobacteriales</taxon>
        <taxon>Mycobacteriaceae</taxon>
        <taxon>Mycolicibacterium</taxon>
    </lineage>
</organism>
<dbReference type="RefSeq" id="WP_264069073.1">
    <property type="nucleotide sequence ID" value="NZ_JACKTY010000031.1"/>
</dbReference>
<gene>
    <name evidence="2" type="ORF">H7J73_18555</name>
</gene>
<comment type="similarity">
    <text evidence="1">Belongs to the asp23 family.</text>
</comment>
<protein>
    <submittedName>
        <fullName evidence="2">Asp23/Gls24 family envelope stress response protein</fullName>
    </submittedName>
</protein>
<reference evidence="2 3" key="1">
    <citation type="journal article" date="2022" name="BMC Genomics">
        <title>Comparative genome analysis of mycobacteria focusing on tRNA and non-coding RNA.</title>
        <authorList>
            <person name="Behra P.R.K."/>
            <person name="Pettersson B.M.F."/>
            <person name="Ramesh M."/>
            <person name="Das S."/>
            <person name="Dasgupta S."/>
            <person name="Kirsebom L.A."/>
        </authorList>
    </citation>
    <scope>NUCLEOTIDE SEQUENCE [LARGE SCALE GENOMIC DNA]</scope>
    <source>
        <strain evidence="2 3">DSM 44078</strain>
    </source>
</reference>
<dbReference type="Proteomes" id="UP001526201">
    <property type="component" value="Unassembled WGS sequence"/>
</dbReference>
<name>A0ABT3CF60_9MYCO</name>
<dbReference type="InterPro" id="IPR005531">
    <property type="entry name" value="Asp23"/>
</dbReference>
<evidence type="ECO:0000256" key="1">
    <source>
        <dbReference type="ARBA" id="ARBA00005721"/>
    </source>
</evidence>
<evidence type="ECO:0000313" key="2">
    <source>
        <dbReference type="EMBL" id="MCV7228018.1"/>
    </source>
</evidence>
<dbReference type="EMBL" id="JACKTY010000031">
    <property type="protein sequence ID" value="MCV7228018.1"/>
    <property type="molecule type" value="Genomic_DNA"/>
</dbReference>
<sequence>MSDLVEVLPPPEQRGRLDIRDGAVETIARAAAATVSDRHQATGLSRITSSDLPRARVEVDAGQVVVTLTVAAQWPTPVAALARSVRDVVTQQIRDDTGLTVTRVDVEVHCIPLDDPTAHRRVR</sequence>
<dbReference type="Pfam" id="PF03780">
    <property type="entry name" value="Asp23"/>
    <property type="match status" value="1"/>
</dbReference>
<proteinExistence type="inferred from homology"/>
<accession>A0ABT3CF60</accession>